<reference evidence="2 3" key="1">
    <citation type="journal article" date="2015" name="J. Biotechnol.">
        <title>Complete genome sequence of Paenibacillus beijingensis 7188(T) (=DSM 24997(T)), a novel rhizobacterium from jujube garden soil.</title>
        <authorList>
            <person name="Kwak Y."/>
            <person name="Shin J.H."/>
        </authorList>
    </citation>
    <scope>NUCLEOTIDE SEQUENCE [LARGE SCALE GENOMIC DNA]</scope>
    <source>
        <strain evidence="2 3">DSM 24997</strain>
    </source>
</reference>
<dbReference type="Proteomes" id="UP000032633">
    <property type="component" value="Chromosome"/>
</dbReference>
<protein>
    <submittedName>
        <fullName evidence="2">Uncharacterized protein</fullName>
    </submittedName>
</protein>
<keyword evidence="3" id="KW-1185">Reference proteome</keyword>
<sequence length="82" mass="9166">MDTLTDPICCPPDMLPAVDIPIENDYHLLNYLHDKPDVINDKSDVETPICREASLSHRASGRRNAAPPRRHSSGFPVKAAFR</sequence>
<gene>
    <name evidence="2" type="ORF">VN24_08665</name>
</gene>
<dbReference type="PATRIC" id="fig|1126833.4.peg.1913"/>
<evidence type="ECO:0000313" key="2">
    <source>
        <dbReference type="EMBL" id="AJY74636.1"/>
    </source>
</evidence>
<name>A0A0D5NHA7_9BACL</name>
<dbReference type="AlphaFoldDB" id="A0A0D5NHA7"/>
<dbReference type="RefSeq" id="WP_045670069.1">
    <property type="nucleotide sequence ID" value="NZ_CP011058.1"/>
</dbReference>
<dbReference type="EMBL" id="CP011058">
    <property type="protein sequence ID" value="AJY74636.1"/>
    <property type="molecule type" value="Genomic_DNA"/>
</dbReference>
<dbReference type="KEGG" id="pbj:VN24_08665"/>
<dbReference type="STRING" id="1126833.VN24_08665"/>
<dbReference type="HOGENOM" id="CLU_2555051_0_0_9"/>
<accession>A0A0D5NHA7</accession>
<reference evidence="3" key="2">
    <citation type="submission" date="2015-03" db="EMBL/GenBank/DDBJ databases">
        <title>Genome sequence of Paenibacillus beijingensis strain DSM 24997T.</title>
        <authorList>
            <person name="Kwak Y."/>
            <person name="Shin J.-H."/>
        </authorList>
    </citation>
    <scope>NUCLEOTIDE SEQUENCE [LARGE SCALE GENOMIC DNA]</scope>
    <source>
        <strain evidence="3">DSM 24997</strain>
    </source>
</reference>
<evidence type="ECO:0000256" key="1">
    <source>
        <dbReference type="SAM" id="MobiDB-lite"/>
    </source>
</evidence>
<evidence type="ECO:0000313" key="3">
    <source>
        <dbReference type="Proteomes" id="UP000032633"/>
    </source>
</evidence>
<feature type="region of interest" description="Disordered" evidence="1">
    <location>
        <begin position="56"/>
        <end position="82"/>
    </location>
</feature>
<organism evidence="2 3">
    <name type="scientific">Paenibacillus beijingensis</name>
    <dbReference type="NCBI Taxonomy" id="1126833"/>
    <lineage>
        <taxon>Bacteria</taxon>
        <taxon>Bacillati</taxon>
        <taxon>Bacillota</taxon>
        <taxon>Bacilli</taxon>
        <taxon>Bacillales</taxon>
        <taxon>Paenibacillaceae</taxon>
        <taxon>Paenibacillus</taxon>
    </lineage>
</organism>
<proteinExistence type="predicted"/>